<dbReference type="Pfam" id="PF12840">
    <property type="entry name" value="HTH_20"/>
    <property type="match status" value="1"/>
</dbReference>
<dbReference type="GO" id="GO:0032791">
    <property type="term" value="F:lead ion binding"/>
    <property type="evidence" value="ECO:0007669"/>
    <property type="project" value="TreeGrafter"/>
</dbReference>
<dbReference type="AlphaFoldDB" id="A0A426VCA0"/>
<organism evidence="2 3">
    <name type="scientific">Aquabacterium soli</name>
    <dbReference type="NCBI Taxonomy" id="2493092"/>
    <lineage>
        <taxon>Bacteria</taxon>
        <taxon>Pseudomonadati</taxon>
        <taxon>Pseudomonadota</taxon>
        <taxon>Betaproteobacteria</taxon>
        <taxon>Burkholderiales</taxon>
        <taxon>Aquabacterium</taxon>
    </lineage>
</organism>
<proteinExistence type="predicted"/>
<feature type="domain" description="HTH arsR-type" evidence="1">
    <location>
        <begin position="3"/>
        <end position="98"/>
    </location>
</feature>
<dbReference type="Proteomes" id="UP000269265">
    <property type="component" value="Unassembled WGS sequence"/>
</dbReference>
<dbReference type="GO" id="GO:0003700">
    <property type="term" value="F:DNA-binding transcription factor activity"/>
    <property type="evidence" value="ECO:0007669"/>
    <property type="project" value="InterPro"/>
</dbReference>
<evidence type="ECO:0000313" key="2">
    <source>
        <dbReference type="EMBL" id="RRS04506.1"/>
    </source>
</evidence>
<dbReference type="CDD" id="cd00090">
    <property type="entry name" value="HTH_ARSR"/>
    <property type="match status" value="1"/>
</dbReference>
<dbReference type="PRINTS" id="PR00778">
    <property type="entry name" value="HTHARSR"/>
</dbReference>
<sequence length="233" mass="25433">MRHTAPQEPRIARVAAMMADPARSLMLAYLLSGELASAGELALAASISPATASAHLSKLLETGLLVCEARGRHRYYRLASQDVGHALEALALVAERSSHQQSWEHPARQRLRYARCCYGHLAGELGVKVLATLHAIDGLKATRAGYDLTAHGSAWLASLGLAPQLPRPGRRFAYPCLDWSERRDHLAGQLADELLRHFMEKGWIRRIEGRALALTPLGVQQLLPILASDQGST</sequence>
<dbReference type="SUPFAM" id="SSF46785">
    <property type="entry name" value="Winged helix' DNA-binding domain"/>
    <property type="match status" value="1"/>
</dbReference>
<dbReference type="InterPro" id="IPR036390">
    <property type="entry name" value="WH_DNA-bd_sf"/>
</dbReference>
<reference evidence="2 3" key="1">
    <citation type="submission" date="2018-12" db="EMBL/GenBank/DDBJ databases">
        <title>The whole draft genome of Aquabacterium sp. SJQ9.</title>
        <authorList>
            <person name="Sun L."/>
            <person name="Gao X."/>
            <person name="Chen W."/>
            <person name="Huang K."/>
        </authorList>
    </citation>
    <scope>NUCLEOTIDE SEQUENCE [LARGE SCALE GENOMIC DNA]</scope>
    <source>
        <strain evidence="2 3">SJQ9</strain>
    </source>
</reference>
<dbReference type="SMART" id="SM00418">
    <property type="entry name" value="HTH_ARSR"/>
    <property type="match status" value="1"/>
</dbReference>
<dbReference type="InterPro" id="IPR011991">
    <property type="entry name" value="ArsR-like_HTH"/>
</dbReference>
<dbReference type="PANTHER" id="PTHR39168:SF1">
    <property type="entry name" value="TRANSCRIPTIONAL REGULATORY PROTEIN"/>
    <property type="match status" value="1"/>
</dbReference>
<dbReference type="InterPro" id="IPR001845">
    <property type="entry name" value="HTH_ArsR_DNA-bd_dom"/>
</dbReference>
<protein>
    <submittedName>
        <fullName evidence="2">Transcriptional regulator</fullName>
    </submittedName>
</protein>
<dbReference type="GO" id="GO:0097063">
    <property type="term" value="F:cadmium ion sensor activity"/>
    <property type="evidence" value="ECO:0007669"/>
    <property type="project" value="TreeGrafter"/>
</dbReference>
<evidence type="ECO:0000259" key="1">
    <source>
        <dbReference type="PROSITE" id="PS50987"/>
    </source>
</evidence>
<name>A0A426VCA0_9BURK</name>
<dbReference type="InterPro" id="IPR036388">
    <property type="entry name" value="WH-like_DNA-bd_sf"/>
</dbReference>
<dbReference type="EMBL" id="RSED01000006">
    <property type="protein sequence ID" value="RRS04506.1"/>
    <property type="molecule type" value="Genomic_DNA"/>
</dbReference>
<dbReference type="GO" id="GO:0010288">
    <property type="term" value="P:response to lead ion"/>
    <property type="evidence" value="ECO:0007669"/>
    <property type="project" value="TreeGrafter"/>
</dbReference>
<dbReference type="OrthoDB" id="9797716at2"/>
<dbReference type="PROSITE" id="PS50987">
    <property type="entry name" value="HTH_ARSR_2"/>
    <property type="match status" value="1"/>
</dbReference>
<dbReference type="GO" id="GO:0003677">
    <property type="term" value="F:DNA binding"/>
    <property type="evidence" value="ECO:0007669"/>
    <property type="project" value="TreeGrafter"/>
</dbReference>
<dbReference type="Gene3D" id="1.10.10.10">
    <property type="entry name" value="Winged helix-like DNA-binding domain superfamily/Winged helix DNA-binding domain"/>
    <property type="match status" value="1"/>
</dbReference>
<keyword evidence="3" id="KW-1185">Reference proteome</keyword>
<evidence type="ECO:0000313" key="3">
    <source>
        <dbReference type="Proteomes" id="UP000269265"/>
    </source>
</evidence>
<accession>A0A426VCA0</accession>
<gene>
    <name evidence="2" type="ORF">EIP75_08720</name>
</gene>
<comment type="caution">
    <text evidence="2">The sequence shown here is derived from an EMBL/GenBank/DDBJ whole genome shotgun (WGS) entry which is preliminary data.</text>
</comment>
<dbReference type="InterPro" id="IPR052543">
    <property type="entry name" value="HTH_Metal-responsive_Reg"/>
</dbReference>
<dbReference type="GO" id="GO:0046686">
    <property type="term" value="P:response to cadmium ion"/>
    <property type="evidence" value="ECO:0007669"/>
    <property type="project" value="TreeGrafter"/>
</dbReference>
<dbReference type="PANTHER" id="PTHR39168">
    <property type="entry name" value="TRANSCRIPTIONAL REGULATOR-RELATED"/>
    <property type="match status" value="1"/>
</dbReference>